<dbReference type="SMART" id="SM00091">
    <property type="entry name" value="PAS"/>
    <property type="match status" value="1"/>
</dbReference>
<protein>
    <recommendedName>
        <fullName evidence="2">histidine kinase</fullName>
        <ecNumber evidence="2">2.7.13.3</ecNumber>
    </recommendedName>
</protein>
<keyword evidence="8" id="KW-0902">Two-component regulatory system</keyword>
<feature type="domain" description="PAS" evidence="11">
    <location>
        <begin position="316"/>
        <end position="362"/>
    </location>
</feature>
<keyword evidence="7" id="KW-0067">ATP-binding</keyword>
<evidence type="ECO:0000256" key="2">
    <source>
        <dbReference type="ARBA" id="ARBA00012438"/>
    </source>
</evidence>
<dbReference type="PROSITE" id="PS50109">
    <property type="entry name" value="HIS_KIN"/>
    <property type="match status" value="1"/>
</dbReference>
<keyword evidence="4" id="KW-0808">Transferase</keyword>
<evidence type="ECO:0000256" key="9">
    <source>
        <dbReference type="SAM" id="Phobius"/>
    </source>
</evidence>
<dbReference type="InterPro" id="IPR005467">
    <property type="entry name" value="His_kinase_dom"/>
</dbReference>
<dbReference type="SUPFAM" id="SSF47384">
    <property type="entry name" value="Homodimeric domain of signal transducing histidine kinase"/>
    <property type="match status" value="1"/>
</dbReference>
<dbReference type="PANTHER" id="PTHR43065">
    <property type="entry name" value="SENSOR HISTIDINE KINASE"/>
    <property type="match status" value="1"/>
</dbReference>
<comment type="catalytic activity">
    <reaction evidence="1">
        <text>ATP + protein L-histidine = ADP + protein N-phospho-L-histidine.</text>
        <dbReference type="EC" id="2.7.13.3"/>
    </reaction>
</comment>
<keyword evidence="6 12" id="KW-0418">Kinase</keyword>
<feature type="transmembrane region" description="Helical" evidence="9">
    <location>
        <begin position="282"/>
        <end position="301"/>
    </location>
</feature>
<dbReference type="NCBIfam" id="TIGR00229">
    <property type="entry name" value="sensory_box"/>
    <property type="match status" value="1"/>
</dbReference>
<dbReference type="GO" id="GO:0000155">
    <property type="term" value="F:phosphorelay sensor kinase activity"/>
    <property type="evidence" value="ECO:0007669"/>
    <property type="project" value="InterPro"/>
</dbReference>
<accession>A0A227KNC3</accession>
<dbReference type="SMART" id="SM00388">
    <property type="entry name" value="HisKA"/>
    <property type="match status" value="1"/>
</dbReference>
<evidence type="ECO:0000259" key="10">
    <source>
        <dbReference type="PROSITE" id="PS50109"/>
    </source>
</evidence>
<dbReference type="PANTHER" id="PTHR43065:SF10">
    <property type="entry name" value="PEROXIDE STRESS-ACTIVATED HISTIDINE KINASE MAK3"/>
    <property type="match status" value="1"/>
</dbReference>
<evidence type="ECO:0000313" key="13">
    <source>
        <dbReference type="Proteomes" id="UP000214610"/>
    </source>
</evidence>
<keyword evidence="13" id="KW-1185">Reference proteome</keyword>
<dbReference type="AlphaFoldDB" id="A0A227KNC3"/>
<dbReference type="Pfam" id="PF13426">
    <property type="entry name" value="PAS_9"/>
    <property type="match status" value="1"/>
</dbReference>
<keyword evidence="3" id="KW-0597">Phosphoprotein</keyword>
<keyword evidence="5" id="KW-0547">Nucleotide-binding</keyword>
<dbReference type="Pfam" id="PF02518">
    <property type="entry name" value="HATPase_c"/>
    <property type="match status" value="1"/>
</dbReference>
<gene>
    <name evidence="12" type="ORF">ADH67_05495</name>
</gene>
<dbReference type="Proteomes" id="UP000214610">
    <property type="component" value="Unassembled WGS sequence"/>
</dbReference>
<evidence type="ECO:0000256" key="8">
    <source>
        <dbReference type="ARBA" id="ARBA00023012"/>
    </source>
</evidence>
<dbReference type="Pfam" id="PF00512">
    <property type="entry name" value="HisKA"/>
    <property type="match status" value="1"/>
</dbReference>
<dbReference type="InterPro" id="IPR003661">
    <property type="entry name" value="HisK_dim/P_dom"/>
</dbReference>
<evidence type="ECO:0000313" key="12">
    <source>
        <dbReference type="EMBL" id="OXE49589.1"/>
    </source>
</evidence>
<dbReference type="InterPro" id="IPR004358">
    <property type="entry name" value="Sig_transdc_His_kin-like_C"/>
</dbReference>
<dbReference type="EMBL" id="NHMP01000003">
    <property type="protein sequence ID" value="OXE49589.1"/>
    <property type="molecule type" value="Genomic_DNA"/>
</dbReference>
<reference evidence="13" key="1">
    <citation type="submission" date="2017-05" db="EMBL/GenBank/DDBJ databases">
        <title>Improved OligoMM genomes.</title>
        <authorList>
            <person name="Garzetti D."/>
        </authorList>
    </citation>
    <scope>NUCLEOTIDE SEQUENCE [LARGE SCALE GENOMIC DNA]</scope>
    <source>
        <strain evidence="13">YL45</strain>
    </source>
</reference>
<dbReference type="PRINTS" id="PR00344">
    <property type="entry name" value="BCTRLSENSOR"/>
</dbReference>
<dbReference type="SMART" id="SM00387">
    <property type="entry name" value="HATPase_c"/>
    <property type="match status" value="1"/>
</dbReference>
<dbReference type="EC" id="2.7.13.3" evidence="2"/>
<name>A0A227KNC3_9BURK</name>
<evidence type="ECO:0000256" key="7">
    <source>
        <dbReference type="ARBA" id="ARBA00022840"/>
    </source>
</evidence>
<dbReference type="GeneID" id="78361483"/>
<evidence type="ECO:0000256" key="3">
    <source>
        <dbReference type="ARBA" id="ARBA00022553"/>
    </source>
</evidence>
<keyword evidence="9" id="KW-0472">Membrane</keyword>
<evidence type="ECO:0000256" key="1">
    <source>
        <dbReference type="ARBA" id="ARBA00000085"/>
    </source>
</evidence>
<comment type="caution">
    <text evidence="12">The sequence shown here is derived from an EMBL/GenBank/DDBJ whole genome shotgun (WGS) entry which is preliminary data.</text>
</comment>
<evidence type="ECO:0000256" key="5">
    <source>
        <dbReference type="ARBA" id="ARBA00022741"/>
    </source>
</evidence>
<keyword evidence="9" id="KW-0812">Transmembrane</keyword>
<feature type="transmembrane region" description="Helical" evidence="9">
    <location>
        <begin position="33"/>
        <end position="53"/>
    </location>
</feature>
<dbReference type="PROSITE" id="PS50112">
    <property type="entry name" value="PAS"/>
    <property type="match status" value="1"/>
</dbReference>
<keyword evidence="9" id="KW-1133">Transmembrane helix</keyword>
<dbReference type="CDD" id="cd00082">
    <property type="entry name" value="HisKA"/>
    <property type="match status" value="1"/>
</dbReference>
<sequence>MSEAHSTYSSQIMDRFGESVTALKKQSKLSTEIAPFIWAIAVLLIVIFAALYINVRTNNETILRTNIMKSTIQVANNIELRLTSTSSTMARVIEKLEQEGPNKEVFDKYGREFLLQNPEVILLRLIEPNGKGITSLVGPRIRNESFRQYNYLDYPPVVRDSIRDAFATKRVVYSSYWEIPYDSTSPNTVIIYPFTLNEKEYALLARISLSRLLEESVPNILRSDYEFSLMHGTELIAGNALYNPPDDFTIPSYIRSADPLPSSIQLYGCNLVESPLIFASPLLFWLGSLMLFLLLLLFFLYKKMVQNQNALDAATKEVELRRSIERSMLMGVLITDMNSTIIYLNQSMCNLCGYSENELLGKESPYPFWGDSTPLPSTILSAKDLNASELPYRFDITIRKKNSQKIKGMLLASPFYSQDGEQSGWIYLIRDNTNDFNSQTLINDAIASYEKLLNSVNSCISVVTHKPSGNILGMRNDLYVETMGSTVKGHQDISRSFHEPFNAEGKRTGDIWVSSMKKWFNVSESRITLPGGSHVTLQTAQDITDKKISEKTLEEQTNKMEISSRLITLGEMASTITHEINQPLTAIVAYTSTAIEVMDNASEVNKKQVIEVFQKVAAQATRIDKIIKNIRSFAKRRSTSLEPILLGNVLNDTMELGKLIEKKYNGVRLNYEVPKTLPTVMCDPVQLVQILLNLIRNAADACTEAKSPNLEITVRVTKEEDHVAIAVEDHGPGINDTMKASLFTPFFSTKKNGLGLGLSTCQTIAEAHNTRLEVRDNPGGGTIFSFELKIVANN</sequence>
<organism evidence="12 13">
    <name type="scientific">Turicimonas muris</name>
    <dbReference type="NCBI Taxonomy" id="1796652"/>
    <lineage>
        <taxon>Bacteria</taxon>
        <taxon>Pseudomonadati</taxon>
        <taxon>Pseudomonadota</taxon>
        <taxon>Betaproteobacteria</taxon>
        <taxon>Burkholderiales</taxon>
        <taxon>Sutterellaceae</taxon>
        <taxon>Turicimonas</taxon>
    </lineage>
</organism>
<feature type="domain" description="Histidine kinase" evidence="10">
    <location>
        <begin position="575"/>
        <end position="792"/>
    </location>
</feature>
<dbReference type="InterPro" id="IPR000014">
    <property type="entry name" value="PAS"/>
</dbReference>
<dbReference type="InterPro" id="IPR036890">
    <property type="entry name" value="HATPase_C_sf"/>
</dbReference>
<dbReference type="InterPro" id="IPR003594">
    <property type="entry name" value="HATPase_dom"/>
</dbReference>
<dbReference type="InterPro" id="IPR035965">
    <property type="entry name" value="PAS-like_dom_sf"/>
</dbReference>
<dbReference type="CDD" id="cd00130">
    <property type="entry name" value="PAS"/>
    <property type="match status" value="1"/>
</dbReference>
<dbReference type="Gene3D" id="1.10.287.130">
    <property type="match status" value="1"/>
</dbReference>
<evidence type="ECO:0000256" key="4">
    <source>
        <dbReference type="ARBA" id="ARBA00022679"/>
    </source>
</evidence>
<dbReference type="Gene3D" id="3.30.565.10">
    <property type="entry name" value="Histidine kinase-like ATPase, C-terminal domain"/>
    <property type="match status" value="1"/>
</dbReference>
<dbReference type="SUPFAM" id="SSF55785">
    <property type="entry name" value="PYP-like sensor domain (PAS domain)"/>
    <property type="match status" value="1"/>
</dbReference>
<proteinExistence type="predicted"/>
<dbReference type="Gene3D" id="3.30.450.20">
    <property type="entry name" value="PAS domain"/>
    <property type="match status" value="1"/>
</dbReference>
<dbReference type="InterPro" id="IPR036097">
    <property type="entry name" value="HisK_dim/P_sf"/>
</dbReference>
<evidence type="ECO:0000259" key="11">
    <source>
        <dbReference type="PROSITE" id="PS50112"/>
    </source>
</evidence>
<dbReference type="GO" id="GO:0005524">
    <property type="term" value="F:ATP binding"/>
    <property type="evidence" value="ECO:0007669"/>
    <property type="project" value="UniProtKB-KW"/>
</dbReference>
<evidence type="ECO:0000256" key="6">
    <source>
        <dbReference type="ARBA" id="ARBA00022777"/>
    </source>
</evidence>
<dbReference type="RefSeq" id="WP_066592867.1">
    <property type="nucleotide sequence ID" value="NZ_CAMVZA010000087.1"/>
</dbReference>
<dbReference type="SUPFAM" id="SSF55874">
    <property type="entry name" value="ATPase domain of HSP90 chaperone/DNA topoisomerase II/histidine kinase"/>
    <property type="match status" value="1"/>
</dbReference>